<keyword evidence="3" id="KW-0106">Calcium</keyword>
<dbReference type="InterPro" id="IPR031768">
    <property type="entry name" value="CBM60_xylan-bd"/>
</dbReference>
<dbReference type="InterPro" id="IPR011049">
    <property type="entry name" value="Serralysin-like_metalloprot_C"/>
</dbReference>
<keyword evidence="2" id="KW-0964">Secreted</keyword>
<evidence type="ECO:0000256" key="1">
    <source>
        <dbReference type="ARBA" id="ARBA00004613"/>
    </source>
</evidence>
<evidence type="ECO:0008006" key="8">
    <source>
        <dbReference type="Google" id="ProtNLM"/>
    </source>
</evidence>
<proteinExistence type="predicted"/>
<feature type="domain" description="Haemolysin-type calcium binding-related" evidence="4">
    <location>
        <begin position="518"/>
        <end position="554"/>
    </location>
</feature>
<keyword evidence="7" id="KW-1185">Reference proteome</keyword>
<dbReference type="Pfam" id="PF00353">
    <property type="entry name" value="HemolysinCabind"/>
    <property type="match status" value="4"/>
</dbReference>
<dbReference type="PRINTS" id="PR00313">
    <property type="entry name" value="CABNDNGRPT"/>
</dbReference>
<dbReference type="PROSITE" id="PS00330">
    <property type="entry name" value="HEMOLYSIN_CALCIUM"/>
    <property type="match status" value="2"/>
</dbReference>
<feature type="domain" description="Carbohydrate binding module xylan-binding" evidence="5">
    <location>
        <begin position="336"/>
        <end position="419"/>
    </location>
</feature>
<dbReference type="Pfam" id="PF16841">
    <property type="entry name" value="CBM60"/>
    <property type="match status" value="2"/>
</dbReference>
<dbReference type="RefSeq" id="WP_256600320.1">
    <property type="nucleotide sequence ID" value="NZ_JANIBJ010000001.1"/>
</dbReference>
<dbReference type="PANTHER" id="PTHR38340">
    <property type="entry name" value="S-LAYER PROTEIN"/>
    <property type="match status" value="1"/>
</dbReference>
<dbReference type="Gene3D" id="2.150.10.10">
    <property type="entry name" value="Serralysin-like metalloprotease, C-terminal"/>
    <property type="match status" value="2"/>
</dbReference>
<dbReference type="Gene3D" id="2.60.60.40">
    <property type="match status" value="2"/>
</dbReference>
<dbReference type="InterPro" id="IPR001343">
    <property type="entry name" value="Hemolysn_Ca-bd"/>
</dbReference>
<dbReference type="Pfam" id="PF06594">
    <property type="entry name" value="HCBP_related"/>
    <property type="match status" value="1"/>
</dbReference>
<reference evidence="6 7" key="1">
    <citation type="submission" date="2022-07" db="EMBL/GenBank/DDBJ databases">
        <title>Methylomonas rivi sp. nov., Methylomonas rosea sp. nov., Methylomonas aureus sp. nov. and Methylomonas subterranea sp. nov., four novel methanotrophs isolated from a freshwater creek and the deep terrestrial subsurface.</title>
        <authorList>
            <person name="Abin C."/>
            <person name="Sankaranarayanan K."/>
            <person name="Garner C."/>
            <person name="Sindelar R."/>
            <person name="Kotary K."/>
            <person name="Garner R."/>
            <person name="Barclay S."/>
            <person name="Lawson P."/>
            <person name="Krumholz L."/>
        </authorList>
    </citation>
    <scope>NUCLEOTIDE SEQUENCE [LARGE SCALE GENOMIC DNA]</scope>
    <source>
        <strain evidence="6 7">SURF-2</strain>
    </source>
</reference>
<dbReference type="SUPFAM" id="SSF51120">
    <property type="entry name" value="beta-Roll"/>
    <property type="match status" value="3"/>
</dbReference>
<evidence type="ECO:0000256" key="2">
    <source>
        <dbReference type="ARBA" id="ARBA00022525"/>
    </source>
</evidence>
<evidence type="ECO:0000313" key="6">
    <source>
        <dbReference type="EMBL" id="MCQ8102680.1"/>
    </source>
</evidence>
<comment type="subcellular location">
    <subcellularLocation>
        <location evidence="1">Secreted</location>
    </subcellularLocation>
</comment>
<name>A0ABT1TB42_9GAMM</name>
<evidence type="ECO:0000259" key="4">
    <source>
        <dbReference type="Pfam" id="PF06594"/>
    </source>
</evidence>
<evidence type="ECO:0000259" key="5">
    <source>
        <dbReference type="Pfam" id="PF16841"/>
    </source>
</evidence>
<dbReference type="InterPro" id="IPR010566">
    <property type="entry name" value="Haemolys_ca-bd"/>
</dbReference>
<evidence type="ECO:0000256" key="3">
    <source>
        <dbReference type="ARBA" id="ARBA00022837"/>
    </source>
</evidence>
<protein>
    <recommendedName>
        <fullName evidence="8">Haemolysin-type calcium binding-related domain-containing protein</fullName>
    </recommendedName>
</protein>
<organism evidence="6 7">
    <name type="scientific">Methylomonas subterranea</name>
    <dbReference type="NCBI Taxonomy" id="2952225"/>
    <lineage>
        <taxon>Bacteria</taxon>
        <taxon>Pseudomonadati</taxon>
        <taxon>Pseudomonadota</taxon>
        <taxon>Gammaproteobacteria</taxon>
        <taxon>Methylococcales</taxon>
        <taxon>Methylococcaceae</taxon>
        <taxon>Methylomonas</taxon>
    </lineage>
</organism>
<dbReference type="PANTHER" id="PTHR38340:SF1">
    <property type="entry name" value="S-LAYER PROTEIN"/>
    <property type="match status" value="1"/>
</dbReference>
<comment type="caution">
    <text evidence="6">The sequence shown here is derived from an EMBL/GenBank/DDBJ whole genome shotgun (WGS) entry which is preliminary data.</text>
</comment>
<dbReference type="InterPro" id="IPR050557">
    <property type="entry name" value="RTX_toxin/Mannuronan_C5-epim"/>
</dbReference>
<dbReference type="InterPro" id="IPR018511">
    <property type="entry name" value="Hemolysin-typ_Ca-bd_CS"/>
</dbReference>
<accession>A0ABT1TB42</accession>
<evidence type="ECO:0000313" key="7">
    <source>
        <dbReference type="Proteomes" id="UP001524499"/>
    </source>
</evidence>
<feature type="domain" description="Carbohydrate binding module xylan-binding" evidence="5">
    <location>
        <begin position="2"/>
        <end position="78"/>
    </location>
</feature>
<gene>
    <name evidence="6" type="ORF">NP590_01075</name>
</gene>
<dbReference type="EMBL" id="JANIBJ010000001">
    <property type="protein sequence ID" value="MCQ8102680.1"/>
    <property type="molecule type" value="Genomic_DNA"/>
</dbReference>
<dbReference type="Proteomes" id="UP001524499">
    <property type="component" value="Unassembled WGS sequence"/>
</dbReference>
<sequence>MDIYVDGVFKATFAVANTGAYAAYSVDPALLGANARRVDVVFANDAFIAGTPAQDRNLYVAGIKVNGQSLASVSTGVQYDIGNGGAARDGKNMLGGRELMSWGGALRFSLDGNDWLDGGAGADSMNGGLGDDVYVVDHSADTVNEIADGGFDTVRSLISYDLSAAAHVENLILIGTAAIDATGNSLDNTLLGNAASNRLDGGLGADRLEGGQGDDVYIVDHYGDVPVENANAGIDSVFASIRHTLGNHLEYLTLTGTAAIDGFGNGLDNRLTGNEADNGLYGNLGNDTLQGGRGNDRLFGGDGNDRLYGDWLTESPGSPLSSDLLIINAKASLLNDGVAARMAVYVNGNFKTSFDVANTAVYAGYSVDPALLGDGVRQVDVVFLNDAYIAGSPAQDRNLYVNHIALNGINHVSASPDVQYDLGTGSAARDGLNLVTGRAAMAWNGALRFDLQSNDWLDGGAGTDILTGGAGNDTYIMGRGYGTDTVVEDDLTVGNIDTAQFLSDITAEQIWFRRTDNDLEASIIGSGDKLIVRDWYAGSAHHVEQFKTADGLTLLDNEVENLVNAMAAFAPPTDQTSLPLDYQAALAPVLATYWL</sequence>